<evidence type="ECO:0000313" key="2">
    <source>
        <dbReference type="EMBL" id="KAA8495069.1"/>
    </source>
</evidence>
<comment type="caution">
    <text evidence="2">The sequence shown here is derived from an EMBL/GenBank/DDBJ whole genome shotgun (WGS) entry which is preliminary data.</text>
</comment>
<dbReference type="EMBL" id="VRMN01000004">
    <property type="protein sequence ID" value="KAA8495069.1"/>
    <property type="molecule type" value="Genomic_DNA"/>
</dbReference>
<evidence type="ECO:0000256" key="1">
    <source>
        <dbReference type="SAM" id="MobiDB-lite"/>
    </source>
</evidence>
<accession>A0A5J4YU89</accession>
<dbReference type="Proteomes" id="UP000324585">
    <property type="component" value="Unassembled WGS sequence"/>
</dbReference>
<keyword evidence="3" id="KW-1185">Reference proteome</keyword>
<reference evidence="3" key="1">
    <citation type="journal article" date="2019" name="Nat. Commun.">
        <title>Expansion of phycobilisome linker gene families in mesophilic red algae.</title>
        <authorList>
            <person name="Lee J."/>
            <person name="Kim D."/>
            <person name="Bhattacharya D."/>
            <person name="Yoon H.S."/>
        </authorList>
    </citation>
    <scope>NUCLEOTIDE SEQUENCE [LARGE SCALE GENOMIC DNA]</scope>
    <source>
        <strain evidence="3">CCMP 1328</strain>
    </source>
</reference>
<feature type="compositionally biased region" description="Basic and acidic residues" evidence="1">
    <location>
        <begin position="1"/>
        <end position="21"/>
    </location>
</feature>
<evidence type="ECO:0000313" key="3">
    <source>
        <dbReference type="Proteomes" id="UP000324585"/>
    </source>
</evidence>
<feature type="compositionally biased region" description="Polar residues" evidence="1">
    <location>
        <begin position="181"/>
        <end position="199"/>
    </location>
</feature>
<dbReference type="AlphaFoldDB" id="A0A5J4YU89"/>
<name>A0A5J4YU89_PORPP</name>
<protein>
    <submittedName>
        <fullName evidence="2">Uncharacterized protein</fullName>
    </submittedName>
</protein>
<feature type="region of interest" description="Disordered" evidence="1">
    <location>
        <begin position="169"/>
        <end position="199"/>
    </location>
</feature>
<feature type="region of interest" description="Disordered" evidence="1">
    <location>
        <begin position="1"/>
        <end position="23"/>
    </location>
</feature>
<gene>
    <name evidence="2" type="ORF">FVE85_3310</name>
</gene>
<sequence length="334" mass="36626">MAALEDKSRELAASENVEHASEQIPSVACAHEGQEAARLPELAVELELSEELVLAAQREYQSFILKQGGTAAVEEPLEQGYRLYVELAEHVVNELAKFSSTAHTAPERRKTHVYVPPEKGGSEGAGIEICICDELNQVVHRVPYRAQLSVTPKVPGTKMYFAVADQCEGPESVTDKEQEPSKSAQPQNPNASSNRVHFAGSSTTRVTALLAAKDDINMCRPYEPSSYNEVVVMPDRCTHEHKRHCLGTGYSATVMVTTVISMKSVTLKNAMFRAPKTCADPPRYPENDYCANIACHHSIADSKAAHSRYAKRHCKRSPPFPHNACSGARSAVLR</sequence>
<organism evidence="2 3">
    <name type="scientific">Porphyridium purpureum</name>
    <name type="common">Red alga</name>
    <name type="synonym">Porphyridium cruentum</name>
    <dbReference type="NCBI Taxonomy" id="35688"/>
    <lineage>
        <taxon>Eukaryota</taxon>
        <taxon>Rhodophyta</taxon>
        <taxon>Bangiophyceae</taxon>
        <taxon>Porphyridiales</taxon>
        <taxon>Porphyridiaceae</taxon>
        <taxon>Porphyridium</taxon>
    </lineage>
</organism>
<proteinExistence type="predicted"/>